<feature type="transmembrane region" description="Helical" evidence="1">
    <location>
        <begin position="178"/>
        <end position="197"/>
    </location>
</feature>
<protein>
    <submittedName>
        <fullName evidence="2">Uncharacterized protein</fullName>
    </submittedName>
</protein>
<keyword evidence="1" id="KW-0472">Membrane</keyword>
<dbReference type="EMBL" id="JAAKZV010000232">
    <property type="protein sequence ID" value="NGN68793.1"/>
    <property type="molecule type" value="Genomic_DNA"/>
</dbReference>
<comment type="caution">
    <text evidence="2">The sequence shown here is derived from an EMBL/GenBank/DDBJ whole genome shotgun (WGS) entry which is preliminary data.</text>
</comment>
<keyword evidence="1" id="KW-1133">Transmembrane helix</keyword>
<keyword evidence="1" id="KW-0812">Transmembrane</keyword>
<dbReference type="Proteomes" id="UP000481583">
    <property type="component" value="Unassembled WGS sequence"/>
</dbReference>
<dbReference type="RefSeq" id="WP_165243076.1">
    <property type="nucleotide sequence ID" value="NZ_JAAKZV010000232.1"/>
</dbReference>
<name>A0A6G4U9J3_9ACTN</name>
<feature type="transmembrane region" description="Helical" evidence="1">
    <location>
        <begin position="78"/>
        <end position="94"/>
    </location>
</feature>
<feature type="transmembrane region" description="Helical" evidence="1">
    <location>
        <begin position="237"/>
        <end position="257"/>
    </location>
</feature>
<keyword evidence="3" id="KW-1185">Reference proteome</keyword>
<evidence type="ECO:0000313" key="3">
    <source>
        <dbReference type="Proteomes" id="UP000481583"/>
    </source>
</evidence>
<evidence type="ECO:0000256" key="1">
    <source>
        <dbReference type="SAM" id="Phobius"/>
    </source>
</evidence>
<feature type="non-terminal residue" evidence="2">
    <location>
        <position position="325"/>
    </location>
</feature>
<sequence length="325" mass="34587">MTAVDTVPGAAPSRTRLASRRYLAAYLTTGVLLTMIGRTLWAWVGYGMAYEESSPADLLQALVDPGVRLDPMMLGRNQWALGGALMLVGLLALMRRTAARGAAMLLAAIIAWAAARELVGLAAAPRFRDAYFAGTGLGGPIIGSWLFTLAAAVAVLIMMGRSGTADHRILPPDEERPYLVSGVLMLFLGLASLGWLLRGYVNPVRPGTGLAGEDVLDYLHSLVNAGAPVLTEFAGSAVFYETAYGVGFLVLGLLALVRRPVARGGAITLAAIMLYQYLRQMAGMTFAGQEAPAATPMDGDRIYVPDWGYYAGFWEGRIWLATVVG</sequence>
<accession>A0A6G4U9J3</accession>
<proteinExistence type="predicted"/>
<gene>
    <name evidence="2" type="ORF">G5C51_33490</name>
</gene>
<evidence type="ECO:0000313" key="2">
    <source>
        <dbReference type="EMBL" id="NGN68793.1"/>
    </source>
</evidence>
<feature type="transmembrane region" description="Helical" evidence="1">
    <location>
        <begin position="130"/>
        <end position="157"/>
    </location>
</feature>
<dbReference type="AlphaFoldDB" id="A0A6G4U9J3"/>
<organism evidence="2 3">
    <name type="scientific">Streptomyces coryli</name>
    <dbReference type="NCBI Taxonomy" id="1128680"/>
    <lineage>
        <taxon>Bacteria</taxon>
        <taxon>Bacillati</taxon>
        <taxon>Actinomycetota</taxon>
        <taxon>Actinomycetes</taxon>
        <taxon>Kitasatosporales</taxon>
        <taxon>Streptomycetaceae</taxon>
        <taxon>Streptomyces</taxon>
    </lineage>
</organism>
<feature type="transmembrane region" description="Helical" evidence="1">
    <location>
        <begin position="23"/>
        <end position="44"/>
    </location>
</feature>
<reference evidence="2 3" key="1">
    <citation type="submission" date="2020-02" db="EMBL/GenBank/DDBJ databases">
        <title>Whole-genome analyses of novel actinobacteria.</title>
        <authorList>
            <person name="Sahin N."/>
        </authorList>
    </citation>
    <scope>NUCLEOTIDE SEQUENCE [LARGE SCALE GENOMIC DNA]</scope>
    <source>
        <strain evidence="2 3">A7024</strain>
    </source>
</reference>
<feature type="transmembrane region" description="Helical" evidence="1">
    <location>
        <begin position="101"/>
        <end position="124"/>
    </location>
</feature>